<organism evidence="1 2">
    <name type="scientific">Nelumbo nucifera</name>
    <name type="common">Sacred lotus</name>
    <dbReference type="NCBI Taxonomy" id="4432"/>
    <lineage>
        <taxon>Eukaryota</taxon>
        <taxon>Viridiplantae</taxon>
        <taxon>Streptophyta</taxon>
        <taxon>Embryophyta</taxon>
        <taxon>Tracheophyta</taxon>
        <taxon>Spermatophyta</taxon>
        <taxon>Magnoliopsida</taxon>
        <taxon>Proteales</taxon>
        <taxon>Nelumbonaceae</taxon>
        <taxon>Nelumbo</taxon>
    </lineage>
</organism>
<dbReference type="Proteomes" id="UP000607653">
    <property type="component" value="Unassembled WGS sequence"/>
</dbReference>
<sequence>MVMGRWEMHKKEIEVKGFKIIQIPYGVILDWIKAKFNKEEAILLIYMPKINKKNTRCWN</sequence>
<gene>
    <name evidence="1" type="ORF">HUJ06_023992</name>
</gene>
<comment type="caution">
    <text evidence="1">The sequence shown here is derived from an EMBL/GenBank/DDBJ whole genome shotgun (WGS) entry which is preliminary data.</text>
</comment>
<evidence type="ECO:0000313" key="1">
    <source>
        <dbReference type="EMBL" id="DAD22529.1"/>
    </source>
</evidence>
<evidence type="ECO:0000313" key="2">
    <source>
        <dbReference type="Proteomes" id="UP000607653"/>
    </source>
</evidence>
<proteinExistence type="predicted"/>
<reference evidence="1 2" key="1">
    <citation type="journal article" date="2020" name="Mol. Biol. Evol.">
        <title>Distinct Expression and Methylation Patterns for Genes with Different Fates following a Single Whole-Genome Duplication in Flowering Plants.</title>
        <authorList>
            <person name="Shi T."/>
            <person name="Rahmani R.S."/>
            <person name="Gugger P.F."/>
            <person name="Wang M."/>
            <person name="Li H."/>
            <person name="Zhang Y."/>
            <person name="Li Z."/>
            <person name="Wang Q."/>
            <person name="Van de Peer Y."/>
            <person name="Marchal K."/>
            <person name="Chen J."/>
        </authorList>
    </citation>
    <scope>NUCLEOTIDE SEQUENCE [LARGE SCALE GENOMIC DNA]</scope>
    <source>
        <tissue evidence="1">Leaf</tissue>
    </source>
</reference>
<name>A0A822XTW0_NELNU</name>
<protein>
    <submittedName>
        <fullName evidence="1">Uncharacterized protein</fullName>
    </submittedName>
</protein>
<keyword evidence="2" id="KW-1185">Reference proteome</keyword>
<dbReference type="AlphaFoldDB" id="A0A822XTW0"/>
<dbReference type="EMBL" id="DUZY01000001">
    <property type="protein sequence ID" value="DAD22529.1"/>
    <property type="molecule type" value="Genomic_DNA"/>
</dbReference>
<accession>A0A822XTW0</accession>